<dbReference type="RefSeq" id="WP_311789224.1">
    <property type="nucleotide sequence ID" value="NZ_JALDYY010000026.1"/>
</dbReference>
<reference evidence="1" key="1">
    <citation type="submission" date="2022-03" db="EMBL/GenBank/DDBJ databases">
        <title>Fererhizobium litorale gen. nov., sp. nov., isolated from sandy sediments of the Sea of Japan seashore.</title>
        <authorList>
            <person name="Romanenko L."/>
            <person name="Kurilenko V."/>
            <person name="Otstavnykh N."/>
            <person name="Svetashev V."/>
            <person name="Tekutyeva L."/>
            <person name="Isaeva M."/>
            <person name="Mikhailov V."/>
        </authorList>
    </citation>
    <scope>NUCLEOTIDE SEQUENCE</scope>
    <source>
        <strain evidence="1">KMM 9576</strain>
    </source>
</reference>
<evidence type="ECO:0000313" key="2">
    <source>
        <dbReference type="Proteomes" id="UP001161580"/>
    </source>
</evidence>
<keyword evidence="2" id="KW-1185">Reference proteome</keyword>
<dbReference type="Proteomes" id="UP001161580">
    <property type="component" value="Unassembled WGS sequence"/>
</dbReference>
<organism evidence="1 2">
    <name type="scientific">Ferirhizobium litorale</name>
    <dbReference type="NCBI Taxonomy" id="2927786"/>
    <lineage>
        <taxon>Bacteria</taxon>
        <taxon>Pseudomonadati</taxon>
        <taxon>Pseudomonadota</taxon>
        <taxon>Alphaproteobacteria</taxon>
        <taxon>Hyphomicrobiales</taxon>
        <taxon>Rhizobiaceae</taxon>
        <taxon>Ferirhizobium</taxon>
    </lineage>
</organism>
<accession>A0AAE3U3D4</accession>
<comment type="caution">
    <text evidence="1">The sequence shown here is derived from an EMBL/GenBank/DDBJ whole genome shotgun (WGS) entry which is preliminary data.</text>
</comment>
<name>A0AAE3U3D4_9HYPH</name>
<evidence type="ECO:0000313" key="1">
    <source>
        <dbReference type="EMBL" id="MDI7925014.1"/>
    </source>
</evidence>
<dbReference type="EMBL" id="JALDYZ010000022">
    <property type="protein sequence ID" value="MDI7925014.1"/>
    <property type="molecule type" value="Genomic_DNA"/>
</dbReference>
<sequence length="71" mass="7746">MHKFIVTIAAEFEAETAEEAALLMYQDLFKGAPPLRYSVAEGTGIATSVTLDRQEADEFASVDHTADPGNW</sequence>
<proteinExistence type="predicted"/>
<dbReference type="AlphaFoldDB" id="A0AAE3U3D4"/>
<protein>
    <submittedName>
        <fullName evidence="1">Uncharacterized protein</fullName>
    </submittedName>
</protein>
<gene>
    <name evidence="1" type="ORF">MRS75_23435</name>
</gene>